<dbReference type="GO" id="GO:0070274">
    <property type="term" value="C:RES complex"/>
    <property type="evidence" value="ECO:0007669"/>
    <property type="project" value="TreeGrafter"/>
</dbReference>
<evidence type="ECO:0000313" key="3">
    <source>
        <dbReference type="EMBL" id="KDN45263.1"/>
    </source>
</evidence>
<dbReference type="FunCoup" id="A0A066VYA0">
    <property type="interactions" value="71"/>
</dbReference>
<sequence>MPDPALQAYLAAKYLSGPKADAILAKHGSDEKVRKKRKRDDAAEAGGGLLIKDELESWKQDAPSGNVEGDADPQFVRDGNVSRETKFCKAFDRSKQGASGDDNRPATASADWVTVEVGSMGAAQPTDDGVAAVLDDNASASTSTAAQKPKPPLARAGLMTKEDIRAQRLERERAEAEKRARDEAEAEAAAAAGVEIASHHQTIYRDRSGRRIDTAQEDEERRQAALRAQAKQRERAQWGTGVAQREQARAQRARLEQARGEAVARHADDARMNDQLRAMQRVDDPALAFLTRKSERGPCMPRYAGPPAPPNRYSISPGYRWDGVNRSNGFEQLYFQKINEGSTRKHDAQAWRQEDM</sequence>
<dbReference type="Proteomes" id="UP000027361">
    <property type="component" value="Unassembled WGS sequence"/>
</dbReference>
<dbReference type="GeneID" id="25265654"/>
<dbReference type="OrthoDB" id="6022at2759"/>
<feature type="region of interest" description="Disordered" evidence="2">
    <location>
        <begin position="136"/>
        <end position="248"/>
    </location>
</feature>
<comment type="similarity">
    <text evidence="1">Belongs to the CWC26 family.</text>
</comment>
<proteinExistence type="inferred from homology"/>
<dbReference type="GO" id="GO:0000398">
    <property type="term" value="P:mRNA splicing, via spliceosome"/>
    <property type="evidence" value="ECO:0007669"/>
    <property type="project" value="TreeGrafter"/>
</dbReference>
<keyword evidence="4" id="KW-1185">Reference proteome</keyword>
<dbReference type="InterPro" id="IPR018609">
    <property type="entry name" value="Bud13"/>
</dbReference>
<dbReference type="RefSeq" id="XP_013243120.1">
    <property type="nucleotide sequence ID" value="XM_013387666.1"/>
</dbReference>
<dbReference type="GO" id="GO:0005684">
    <property type="term" value="C:U2-type spliceosomal complex"/>
    <property type="evidence" value="ECO:0007669"/>
    <property type="project" value="TreeGrafter"/>
</dbReference>
<evidence type="ECO:0008006" key="5">
    <source>
        <dbReference type="Google" id="ProtNLM"/>
    </source>
</evidence>
<evidence type="ECO:0000256" key="2">
    <source>
        <dbReference type="SAM" id="MobiDB-lite"/>
    </source>
</evidence>
<dbReference type="AlphaFoldDB" id="A0A066VYA0"/>
<dbReference type="Pfam" id="PF09736">
    <property type="entry name" value="Bud13"/>
    <property type="match status" value="1"/>
</dbReference>
<dbReference type="GO" id="GO:0003723">
    <property type="term" value="F:RNA binding"/>
    <property type="evidence" value="ECO:0007669"/>
    <property type="project" value="TreeGrafter"/>
</dbReference>
<protein>
    <recommendedName>
        <fullName evidence="5">Pre-mRNA-splicing factor CWC26</fullName>
    </recommendedName>
</protein>
<feature type="compositionally biased region" description="Basic and acidic residues" evidence="2">
    <location>
        <begin position="80"/>
        <end position="95"/>
    </location>
</feature>
<organism evidence="3 4">
    <name type="scientific">Tilletiaria anomala (strain ATCC 24038 / CBS 436.72 / UBC 951)</name>
    <dbReference type="NCBI Taxonomy" id="1037660"/>
    <lineage>
        <taxon>Eukaryota</taxon>
        <taxon>Fungi</taxon>
        <taxon>Dikarya</taxon>
        <taxon>Basidiomycota</taxon>
        <taxon>Ustilaginomycotina</taxon>
        <taxon>Exobasidiomycetes</taxon>
        <taxon>Georgefischeriales</taxon>
        <taxon>Tilletiariaceae</taxon>
        <taxon>Tilletiaria</taxon>
    </lineage>
</organism>
<dbReference type="OMA" id="GDVQRQE"/>
<dbReference type="PANTHER" id="PTHR31809:SF0">
    <property type="entry name" value="BUD13 HOMOLOG"/>
    <property type="match status" value="1"/>
</dbReference>
<evidence type="ECO:0000256" key="1">
    <source>
        <dbReference type="ARBA" id="ARBA00011069"/>
    </source>
</evidence>
<name>A0A066VYA0_TILAU</name>
<feature type="compositionally biased region" description="Low complexity" evidence="2">
    <location>
        <begin position="187"/>
        <end position="196"/>
    </location>
</feature>
<feature type="compositionally biased region" description="Basic and acidic residues" evidence="2">
    <location>
        <begin position="203"/>
        <end position="223"/>
    </location>
</feature>
<dbReference type="HOGENOM" id="CLU_024195_0_1_1"/>
<feature type="compositionally biased region" description="Basic and acidic residues" evidence="2">
    <location>
        <begin position="160"/>
        <end position="183"/>
    </location>
</feature>
<dbReference type="InterPro" id="IPR051112">
    <property type="entry name" value="CWC26_splicing_factor"/>
</dbReference>
<evidence type="ECO:0000313" key="4">
    <source>
        <dbReference type="Proteomes" id="UP000027361"/>
    </source>
</evidence>
<dbReference type="PANTHER" id="PTHR31809">
    <property type="entry name" value="BUD13 HOMOLOG"/>
    <property type="match status" value="1"/>
</dbReference>
<reference evidence="3 4" key="1">
    <citation type="submission" date="2014-05" db="EMBL/GenBank/DDBJ databases">
        <title>Draft genome sequence of a rare smut relative, Tilletiaria anomala UBC 951.</title>
        <authorList>
            <consortium name="DOE Joint Genome Institute"/>
            <person name="Toome M."/>
            <person name="Kuo A."/>
            <person name="Henrissat B."/>
            <person name="Lipzen A."/>
            <person name="Tritt A."/>
            <person name="Yoshinaga Y."/>
            <person name="Zane M."/>
            <person name="Barry K."/>
            <person name="Grigoriev I.V."/>
            <person name="Spatafora J.W."/>
            <person name="Aimea M.C."/>
        </authorList>
    </citation>
    <scope>NUCLEOTIDE SEQUENCE [LARGE SCALE GENOMIC DNA]</scope>
    <source>
        <strain evidence="3 4">UBC 951</strain>
    </source>
</reference>
<gene>
    <name evidence="3" type="ORF">K437DRAFT_263016</name>
</gene>
<comment type="caution">
    <text evidence="3">The sequence shown here is derived from an EMBL/GenBank/DDBJ whole genome shotgun (WGS) entry which is preliminary data.</text>
</comment>
<accession>A0A066VYA0</accession>
<dbReference type="InParanoid" id="A0A066VYA0"/>
<feature type="region of interest" description="Disordered" evidence="2">
    <location>
        <begin position="25"/>
        <end position="110"/>
    </location>
</feature>
<dbReference type="EMBL" id="JMSN01000044">
    <property type="protein sequence ID" value="KDN45263.1"/>
    <property type="molecule type" value="Genomic_DNA"/>
</dbReference>
<dbReference type="STRING" id="1037660.A0A066VYA0"/>